<dbReference type="Gene3D" id="2.20.25.110">
    <property type="entry name" value="S-adenosyl-L-methionine-dependent methyltransferases"/>
    <property type="match status" value="1"/>
</dbReference>
<keyword evidence="2" id="KW-0808">Transferase</keyword>
<sequence>MGEQSSHTRNTQTTTSGEKEWWSSFFDDNWKRLGFDSIDAEQTSAETDFIVKSLDLKPKQKVLDQVCGVGRHCLEMARRGFENVVGLDLTQAYVKEAIVKAEHEDLAVEFVRGDMKDLPFTDESFDAVFNIFTSFGYFQDERDNQRVFNEVARVLRPGGRFLLDVVHRDYIVRHFQAKGWTEYSGEYVMEERRLDLTTSRNECTWVYVGKEGRIERPLSLRMYSLHELVGMFTRGGLEFSDAWGTWDFQPLTFDHFRQKLLAVKPK</sequence>
<dbReference type="EMBL" id="WJKJ01000061">
    <property type="protein sequence ID" value="MBD3363960.1"/>
    <property type="molecule type" value="Genomic_DNA"/>
</dbReference>
<evidence type="ECO:0000313" key="3">
    <source>
        <dbReference type="Proteomes" id="UP000630660"/>
    </source>
</evidence>
<dbReference type="GO" id="GO:0008168">
    <property type="term" value="F:methyltransferase activity"/>
    <property type="evidence" value="ECO:0007669"/>
    <property type="project" value="UniProtKB-KW"/>
</dbReference>
<evidence type="ECO:0000259" key="1">
    <source>
        <dbReference type="Pfam" id="PF13649"/>
    </source>
</evidence>
<dbReference type="Pfam" id="PF13649">
    <property type="entry name" value="Methyltransf_25"/>
    <property type="match status" value="1"/>
</dbReference>
<dbReference type="InterPro" id="IPR050447">
    <property type="entry name" value="Erg6_SMT_methyltransf"/>
</dbReference>
<dbReference type="PANTHER" id="PTHR44068">
    <property type="entry name" value="ZGC:194242"/>
    <property type="match status" value="1"/>
</dbReference>
<dbReference type="CDD" id="cd02440">
    <property type="entry name" value="AdoMet_MTases"/>
    <property type="match status" value="1"/>
</dbReference>
<dbReference type="Proteomes" id="UP000630660">
    <property type="component" value="Unassembled WGS sequence"/>
</dbReference>
<feature type="domain" description="Methyltransferase" evidence="1">
    <location>
        <begin position="62"/>
        <end position="159"/>
    </location>
</feature>
<dbReference type="AlphaFoldDB" id="A0A9D5QDE3"/>
<dbReference type="GO" id="GO:0032259">
    <property type="term" value="P:methylation"/>
    <property type="evidence" value="ECO:0007669"/>
    <property type="project" value="UniProtKB-KW"/>
</dbReference>
<dbReference type="PANTHER" id="PTHR44068:SF11">
    <property type="entry name" value="GERANYL DIPHOSPHATE 2-C-METHYLTRANSFERASE"/>
    <property type="match status" value="1"/>
</dbReference>
<accession>A0A9D5QDE3</accession>
<organism evidence="2 3">
    <name type="scientific">candidate division WOR-3 bacterium</name>
    <dbReference type="NCBI Taxonomy" id="2052148"/>
    <lineage>
        <taxon>Bacteria</taxon>
        <taxon>Bacteria division WOR-3</taxon>
    </lineage>
</organism>
<comment type="caution">
    <text evidence="2">The sequence shown here is derived from an EMBL/GenBank/DDBJ whole genome shotgun (WGS) entry which is preliminary data.</text>
</comment>
<dbReference type="InterPro" id="IPR029063">
    <property type="entry name" value="SAM-dependent_MTases_sf"/>
</dbReference>
<evidence type="ECO:0000313" key="2">
    <source>
        <dbReference type="EMBL" id="MBD3363960.1"/>
    </source>
</evidence>
<name>A0A9D5QDE3_UNCW3</name>
<keyword evidence="2" id="KW-0489">Methyltransferase</keyword>
<gene>
    <name evidence="2" type="ORF">GF359_01965</name>
</gene>
<proteinExistence type="predicted"/>
<dbReference type="InterPro" id="IPR041698">
    <property type="entry name" value="Methyltransf_25"/>
</dbReference>
<dbReference type="SUPFAM" id="SSF53335">
    <property type="entry name" value="S-adenosyl-L-methionine-dependent methyltransferases"/>
    <property type="match status" value="1"/>
</dbReference>
<dbReference type="Gene3D" id="3.40.50.150">
    <property type="entry name" value="Vaccinia Virus protein VP39"/>
    <property type="match status" value="1"/>
</dbReference>
<protein>
    <submittedName>
        <fullName evidence="2">Methyltransferase domain-containing protein</fullName>
    </submittedName>
</protein>
<reference evidence="2" key="1">
    <citation type="submission" date="2019-11" db="EMBL/GenBank/DDBJ databases">
        <title>Microbial mats filling the niche in hypersaline microbial mats.</title>
        <authorList>
            <person name="Wong H.L."/>
            <person name="Macleod F.I."/>
            <person name="White R.A. III"/>
            <person name="Burns B.P."/>
        </authorList>
    </citation>
    <scope>NUCLEOTIDE SEQUENCE</scope>
    <source>
        <strain evidence="2">Bin_327</strain>
    </source>
</reference>